<sequence>MPPSRQHGSPTEPVSVAELVVQAQTFDFTPSVALQRWLRAAKLLLTEATICERNGNLQSAYLYLYRHAQLVLDRLPQHPDYKDPTLKHEIADAKKAVMRNLPMLEAWKPQITQQYERYRAAVERRDAEGQNIQQEGYRFEPAGDHEYLDHGTDEVGVHGNSAREGDLAHLEIRRRDESRRSTRRAGVSPDTVANRRRGIVAAEPDHGMTSSTSGDRVAVDAGIREVGQLVRVQQRSRESGPSQSRRTPSSNTYQYPSVPEQEDLIDWRASTKQQAFHNTADNLPPPPRPAKTSLDSSPSNEPTAPLPPPKPHMTTIKSPTAYTESGAPLRTLLLPPALRPTFLNLAHPNTVQNLETCGILAGTVTNHALVITHLIIPDQAATSDTCDTTDSGDNALFDYCDSLDLLVCGWIHTHPTQTCFLSSRDLHTSSGYQIMLPEAIAIVCAPRQNPDWGCFRLTAPPGLGAVLECRRQGLFHPHEERSLYTDAMGTGTGTGHVVEGEGMAVEVVDLRQG</sequence>
<dbReference type="GO" id="GO:0140492">
    <property type="term" value="F:metal-dependent deubiquitinase activity"/>
    <property type="evidence" value="ECO:0007669"/>
    <property type="project" value="InterPro"/>
</dbReference>
<dbReference type="SUPFAM" id="SSF102712">
    <property type="entry name" value="JAB1/MPN domain"/>
    <property type="match status" value="1"/>
</dbReference>
<accession>A0AAN7TGA8</accession>
<feature type="compositionally biased region" description="Polar residues" evidence="9">
    <location>
        <begin position="239"/>
        <end position="255"/>
    </location>
</feature>
<reference evidence="11" key="1">
    <citation type="submission" date="2023-08" db="EMBL/GenBank/DDBJ databases">
        <title>Black Yeasts Isolated from many extreme environments.</title>
        <authorList>
            <person name="Coleine C."/>
            <person name="Stajich J.E."/>
            <person name="Selbmann L."/>
        </authorList>
    </citation>
    <scope>NUCLEOTIDE SEQUENCE</scope>
    <source>
        <strain evidence="11">CCFEE 5401</strain>
    </source>
</reference>
<comment type="cofactor">
    <cofactor evidence="1">
        <name>Zn(2+)</name>
        <dbReference type="ChEBI" id="CHEBI:29105"/>
    </cofactor>
</comment>
<evidence type="ECO:0000313" key="12">
    <source>
        <dbReference type="Proteomes" id="UP001310890"/>
    </source>
</evidence>
<comment type="caution">
    <text evidence="11">The sequence shown here is derived from an EMBL/GenBank/DDBJ whole genome shotgun (WGS) entry which is preliminary data.</text>
</comment>
<evidence type="ECO:0000256" key="8">
    <source>
        <dbReference type="ARBA" id="ARBA00023049"/>
    </source>
</evidence>
<dbReference type="EMBL" id="JAVRRL010000023">
    <property type="protein sequence ID" value="KAK5113547.1"/>
    <property type="molecule type" value="Genomic_DNA"/>
</dbReference>
<dbReference type="InterPro" id="IPR037518">
    <property type="entry name" value="MPN"/>
</dbReference>
<dbReference type="Gene3D" id="3.40.140.10">
    <property type="entry name" value="Cytidine Deaminase, domain 2"/>
    <property type="match status" value="1"/>
</dbReference>
<dbReference type="GO" id="GO:0006508">
    <property type="term" value="P:proteolysis"/>
    <property type="evidence" value="ECO:0007669"/>
    <property type="project" value="UniProtKB-KW"/>
</dbReference>
<comment type="similarity">
    <text evidence="2">Belongs to the peptidase M67C family.</text>
</comment>
<keyword evidence="5" id="KW-0833">Ubl conjugation pathway</keyword>
<evidence type="ECO:0000256" key="5">
    <source>
        <dbReference type="ARBA" id="ARBA00022786"/>
    </source>
</evidence>
<dbReference type="GO" id="GO:0070536">
    <property type="term" value="P:protein K63-linked deubiquitination"/>
    <property type="evidence" value="ECO:0007669"/>
    <property type="project" value="InterPro"/>
</dbReference>
<evidence type="ECO:0000259" key="10">
    <source>
        <dbReference type="PROSITE" id="PS50249"/>
    </source>
</evidence>
<dbReference type="InterPro" id="IPR044098">
    <property type="entry name" value="STAMBP/STALP-like_MPN"/>
</dbReference>
<dbReference type="InterPro" id="IPR000555">
    <property type="entry name" value="JAMM/MPN+_dom"/>
</dbReference>
<dbReference type="Pfam" id="PF08969">
    <property type="entry name" value="USP8_dimer"/>
    <property type="match status" value="1"/>
</dbReference>
<evidence type="ECO:0000256" key="7">
    <source>
        <dbReference type="ARBA" id="ARBA00022833"/>
    </source>
</evidence>
<dbReference type="GO" id="GO:0046872">
    <property type="term" value="F:metal ion binding"/>
    <property type="evidence" value="ECO:0007669"/>
    <property type="project" value="UniProtKB-KW"/>
</dbReference>
<evidence type="ECO:0000256" key="2">
    <source>
        <dbReference type="ARBA" id="ARBA00010981"/>
    </source>
</evidence>
<keyword evidence="4" id="KW-0479">Metal-binding</keyword>
<dbReference type="PROSITE" id="PS50249">
    <property type="entry name" value="MPN"/>
    <property type="match status" value="1"/>
</dbReference>
<gene>
    <name evidence="11" type="ORF">LTR62_003416</name>
</gene>
<dbReference type="GO" id="GO:0016020">
    <property type="term" value="C:membrane"/>
    <property type="evidence" value="ECO:0007669"/>
    <property type="project" value="TreeGrafter"/>
</dbReference>
<keyword evidence="3" id="KW-0645">Protease</keyword>
<evidence type="ECO:0000256" key="1">
    <source>
        <dbReference type="ARBA" id="ARBA00001947"/>
    </source>
</evidence>
<protein>
    <recommendedName>
        <fullName evidence="10">MPN domain-containing protein</fullName>
    </recommendedName>
</protein>
<feature type="region of interest" description="Disordered" evidence="9">
    <location>
        <begin position="144"/>
        <end position="257"/>
    </location>
</feature>
<organism evidence="11 12">
    <name type="scientific">Meristemomyces frigidus</name>
    <dbReference type="NCBI Taxonomy" id="1508187"/>
    <lineage>
        <taxon>Eukaryota</taxon>
        <taxon>Fungi</taxon>
        <taxon>Dikarya</taxon>
        <taxon>Ascomycota</taxon>
        <taxon>Pezizomycotina</taxon>
        <taxon>Dothideomycetes</taxon>
        <taxon>Dothideomycetidae</taxon>
        <taxon>Mycosphaerellales</taxon>
        <taxon>Teratosphaeriaceae</taxon>
        <taxon>Meristemomyces</taxon>
    </lineage>
</organism>
<dbReference type="PANTHER" id="PTHR12947:SF13">
    <property type="entry name" value="FI19924P1"/>
    <property type="match status" value="1"/>
</dbReference>
<feature type="domain" description="MPN" evidence="10">
    <location>
        <begin position="331"/>
        <end position="464"/>
    </location>
</feature>
<evidence type="ECO:0000256" key="3">
    <source>
        <dbReference type="ARBA" id="ARBA00022670"/>
    </source>
</evidence>
<dbReference type="AlphaFoldDB" id="A0AAN7TGA8"/>
<feature type="region of interest" description="Disordered" evidence="9">
    <location>
        <begin position="277"/>
        <end position="320"/>
    </location>
</feature>
<keyword evidence="6" id="KW-0378">Hydrolase</keyword>
<proteinExistence type="inferred from homology"/>
<dbReference type="SMART" id="SM00232">
    <property type="entry name" value="JAB_MPN"/>
    <property type="match status" value="1"/>
</dbReference>
<dbReference type="Proteomes" id="UP001310890">
    <property type="component" value="Unassembled WGS sequence"/>
</dbReference>
<dbReference type="PANTHER" id="PTHR12947">
    <property type="entry name" value="AMSH-LIKE PROTEASE"/>
    <property type="match status" value="1"/>
</dbReference>
<dbReference type="Pfam" id="PF01398">
    <property type="entry name" value="JAB"/>
    <property type="match status" value="1"/>
</dbReference>
<dbReference type="FunFam" id="3.40.140.10:FF:000033">
    <property type="entry name" value="AMSH-like protease sst2"/>
    <property type="match status" value="1"/>
</dbReference>
<name>A0AAN7TGA8_9PEZI</name>
<evidence type="ECO:0000256" key="6">
    <source>
        <dbReference type="ARBA" id="ARBA00022801"/>
    </source>
</evidence>
<dbReference type="CDD" id="cd08066">
    <property type="entry name" value="MPN_AMSH_like"/>
    <property type="match status" value="1"/>
</dbReference>
<keyword evidence="8" id="KW-0482">Metalloprotease</keyword>
<dbReference type="Gene3D" id="1.20.58.80">
    <property type="entry name" value="Phosphotransferase system, lactose/cellobiose-type IIA subunit"/>
    <property type="match status" value="1"/>
</dbReference>
<feature type="compositionally biased region" description="Basic and acidic residues" evidence="9">
    <location>
        <begin position="144"/>
        <end position="180"/>
    </location>
</feature>
<evidence type="ECO:0000256" key="9">
    <source>
        <dbReference type="SAM" id="MobiDB-lite"/>
    </source>
</evidence>
<feature type="compositionally biased region" description="Polar residues" evidence="9">
    <location>
        <begin position="293"/>
        <end position="302"/>
    </location>
</feature>
<keyword evidence="7" id="KW-0862">Zinc</keyword>
<evidence type="ECO:0000313" key="11">
    <source>
        <dbReference type="EMBL" id="KAK5113547.1"/>
    </source>
</evidence>
<dbReference type="GO" id="GO:0061578">
    <property type="term" value="F:K63-linked deubiquitinase activity"/>
    <property type="evidence" value="ECO:0007669"/>
    <property type="project" value="InterPro"/>
</dbReference>
<evidence type="ECO:0000256" key="4">
    <source>
        <dbReference type="ARBA" id="ARBA00022723"/>
    </source>
</evidence>
<dbReference type="GO" id="GO:0005768">
    <property type="term" value="C:endosome"/>
    <property type="evidence" value="ECO:0007669"/>
    <property type="project" value="TreeGrafter"/>
</dbReference>
<dbReference type="InterPro" id="IPR015063">
    <property type="entry name" value="USP8_dimer"/>
</dbReference>